<keyword evidence="1" id="KW-0732">Signal</keyword>
<dbReference type="Gene3D" id="2.60.40.1820">
    <property type="match status" value="1"/>
</dbReference>
<dbReference type="Proteomes" id="UP001169862">
    <property type="component" value="Unassembled WGS sequence"/>
</dbReference>
<dbReference type="AlphaFoldDB" id="A0AAW7XGZ3"/>
<dbReference type="InterPro" id="IPR004864">
    <property type="entry name" value="LEA_2"/>
</dbReference>
<feature type="chain" id="PRO_5043611370" evidence="1">
    <location>
        <begin position="23"/>
        <end position="155"/>
    </location>
</feature>
<proteinExistence type="predicted"/>
<dbReference type="RefSeq" id="WP_075172246.1">
    <property type="nucleotide sequence ID" value="NZ_CAXHZV010000001.1"/>
</dbReference>
<dbReference type="EMBL" id="JAUYVO010000001">
    <property type="protein sequence ID" value="MDP2521284.1"/>
    <property type="molecule type" value="Genomic_DNA"/>
</dbReference>
<name>A0AAW7XGZ3_9GAMM</name>
<dbReference type="SMART" id="SM00769">
    <property type="entry name" value="WHy"/>
    <property type="match status" value="1"/>
</dbReference>
<dbReference type="InterPro" id="IPR013990">
    <property type="entry name" value="WHy-dom"/>
</dbReference>
<evidence type="ECO:0000256" key="1">
    <source>
        <dbReference type="SAM" id="SignalP"/>
    </source>
</evidence>
<comment type="caution">
    <text evidence="3">The sequence shown here is derived from an EMBL/GenBank/DDBJ whole genome shotgun (WGS) entry which is preliminary data.</text>
</comment>
<keyword evidence="6" id="KW-1185">Reference proteome</keyword>
<evidence type="ECO:0000313" key="4">
    <source>
        <dbReference type="EMBL" id="MDP2521284.1"/>
    </source>
</evidence>
<dbReference type="PROSITE" id="PS51257">
    <property type="entry name" value="PROKAR_LIPOPROTEIN"/>
    <property type="match status" value="1"/>
</dbReference>
<evidence type="ECO:0000313" key="3">
    <source>
        <dbReference type="EMBL" id="MDO6452319.1"/>
    </source>
</evidence>
<reference evidence="3" key="1">
    <citation type="submission" date="2023-07" db="EMBL/GenBank/DDBJ databases">
        <title>Genome content predicts the carbon catabolic preferences of heterotrophic bacteria.</title>
        <authorList>
            <person name="Gralka M."/>
        </authorList>
    </citation>
    <scope>NUCLEOTIDE SEQUENCE</scope>
    <source>
        <strain evidence="4">5G01</strain>
        <strain evidence="3">I2M16</strain>
    </source>
</reference>
<dbReference type="GO" id="GO:0009269">
    <property type="term" value="P:response to desiccation"/>
    <property type="evidence" value="ECO:0007669"/>
    <property type="project" value="InterPro"/>
</dbReference>
<organism evidence="3 5">
    <name type="scientific">Neptunomonas phycophila</name>
    <dbReference type="NCBI Taxonomy" id="1572645"/>
    <lineage>
        <taxon>Bacteria</taxon>
        <taxon>Pseudomonadati</taxon>
        <taxon>Pseudomonadota</taxon>
        <taxon>Gammaproteobacteria</taxon>
        <taxon>Oceanospirillales</taxon>
        <taxon>Oceanospirillaceae</taxon>
        <taxon>Neptunomonas</taxon>
    </lineage>
</organism>
<evidence type="ECO:0000313" key="6">
    <source>
        <dbReference type="Proteomes" id="UP001177341"/>
    </source>
</evidence>
<evidence type="ECO:0000259" key="2">
    <source>
        <dbReference type="SMART" id="SM00769"/>
    </source>
</evidence>
<gene>
    <name evidence="3" type="ORF">Q4490_01970</name>
    <name evidence="4" type="ORF">Q8W30_01770</name>
</gene>
<dbReference type="Pfam" id="PF03168">
    <property type="entry name" value="LEA_2"/>
    <property type="match status" value="1"/>
</dbReference>
<dbReference type="SUPFAM" id="SSF117070">
    <property type="entry name" value="LEA14-like"/>
    <property type="match status" value="1"/>
</dbReference>
<dbReference type="EMBL" id="JAUOPG010000001">
    <property type="protein sequence ID" value="MDO6452319.1"/>
    <property type="molecule type" value="Genomic_DNA"/>
</dbReference>
<evidence type="ECO:0000313" key="5">
    <source>
        <dbReference type="Proteomes" id="UP001169862"/>
    </source>
</evidence>
<dbReference type="Proteomes" id="UP001177341">
    <property type="component" value="Unassembled WGS sequence"/>
</dbReference>
<sequence length="155" mass="16948">MRYRLCSLIVMALIVLQGCAVTHPFHYDKPDVSVTSVRLVNSDSLAPQFEITLFISNPNDKALPLKGIAYSVNLENFKVLSGVTNQLPTINAYAQEEIKLLATANLLSGLRLITKLLQTDTLSQVEYSLDAKLDIGTLLPAIYVNETGKLTIGPS</sequence>
<protein>
    <submittedName>
        <fullName evidence="3">LEA type 2 family protein</fullName>
    </submittedName>
</protein>
<feature type="domain" description="Water stress and hypersensitive response" evidence="2">
    <location>
        <begin position="32"/>
        <end position="152"/>
    </location>
</feature>
<feature type="signal peptide" evidence="1">
    <location>
        <begin position="1"/>
        <end position="22"/>
    </location>
</feature>
<accession>A0AAW7XGZ3</accession>